<sequence length="44" mass="5097">MRPSNSASPRRIVNAAKRSIVRLREVRSWSQLNAKVFCTPRLPF</sequence>
<comment type="caution">
    <text evidence="1">The sequence shown here is derived from an EMBL/GenBank/DDBJ whole genome shotgun (WGS) entry which is preliminary data.</text>
</comment>
<accession>M2B7Z4</accession>
<dbReference type="PATRIC" id="fig|1263867.3.peg.1054"/>
<evidence type="ECO:0000313" key="2">
    <source>
        <dbReference type="Proteomes" id="UP000011529"/>
    </source>
</evidence>
<organism evidence="1 2">
    <name type="scientific">Rhodopirellula europaea 6C</name>
    <dbReference type="NCBI Taxonomy" id="1263867"/>
    <lineage>
        <taxon>Bacteria</taxon>
        <taxon>Pseudomonadati</taxon>
        <taxon>Planctomycetota</taxon>
        <taxon>Planctomycetia</taxon>
        <taxon>Pirellulales</taxon>
        <taxon>Pirellulaceae</taxon>
        <taxon>Rhodopirellula</taxon>
    </lineage>
</organism>
<reference evidence="1" key="2">
    <citation type="journal article" date="2013" name="Mar. Genomics">
        <title>Expression of sulfatases in Rhodopirellula baltica and the diversity of sulfatases in the genus Rhodopirellula.</title>
        <authorList>
            <person name="Wegner C.E."/>
            <person name="Richter-Heitmann T."/>
            <person name="Klindworth A."/>
            <person name="Klockow C."/>
            <person name="Richter M."/>
            <person name="Achstetter T."/>
            <person name="Glockner F.O."/>
            <person name="Harder J."/>
        </authorList>
    </citation>
    <scope>NUCLEOTIDE SEQUENCE [LARGE SCALE GENOMIC DNA]</scope>
    <source>
        <strain evidence="1">6C</strain>
    </source>
</reference>
<name>M2B7Z4_9BACT</name>
<dbReference type="Proteomes" id="UP000011529">
    <property type="component" value="Unassembled WGS sequence"/>
</dbReference>
<protein>
    <submittedName>
        <fullName evidence="1">Uncharacterized protein</fullName>
    </submittedName>
</protein>
<proteinExistence type="predicted"/>
<evidence type="ECO:0000313" key="1">
    <source>
        <dbReference type="EMBL" id="EMB18319.1"/>
    </source>
</evidence>
<keyword evidence="2" id="KW-1185">Reference proteome</keyword>
<gene>
    <name evidence="1" type="ORF">RE6C_00991</name>
</gene>
<dbReference type="AlphaFoldDB" id="M2B7Z4"/>
<reference evidence="1" key="1">
    <citation type="submission" date="2012-11" db="EMBL/GenBank/DDBJ databases">
        <title>Permanent draft genomes of Rhodopirellula europaea strain SH398 and 6C.</title>
        <authorList>
            <person name="Richter M."/>
            <person name="Richter-Heitmann T."/>
            <person name="Frank C."/>
            <person name="Harder J."/>
            <person name="Glockner F.O."/>
        </authorList>
    </citation>
    <scope>NUCLEOTIDE SEQUENCE</scope>
    <source>
        <strain evidence="1">6C</strain>
    </source>
</reference>
<dbReference type="EMBL" id="ANMO01000053">
    <property type="protein sequence ID" value="EMB18319.1"/>
    <property type="molecule type" value="Genomic_DNA"/>
</dbReference>